<keyword evidence="3" id="KW-1185">Reference proteome</keyword>
<sequence length="86" mass="9880">MQTFLNLFGPGTQGGSATQDSPAFQTGQTNQAYRNQANYGEFMRTKLPVFFEAKEPLEAEDWLRVIEKKMDLIRAREEDKVRFTTS</sequence>
<gene>
    <name evidence="2" type="ORF">E2562_003720</name>
</gene>
<reference evidence="2 3" key="1">
    <citation type="submission" date="2019-11" db="EMBL/GenBank/DDBJ databases">
        <title>Whole genome sequence of Oryza granulata.</title>
        <authorList>
            <person name="Li W."/>
        </authorList>
    </citation>
    <scope>NUCLEOTIDE SEQUENCE [LARGE SCALE GENOMIC DNA]</scope>
    <source>
        <strain evidence="3">cv. Menghai</strain>
        <tissue evidence="2">Leaf</tissue>
    </source>
</reference>
<organism evidence="2 3">
    <name type="scientific">Oryza meyeriana var. granulata</name>
    <dbReference type="NCBI Taxonomy" id="110450"/>
    <lineage>
        <taxon>Eukaryota</taxon>
        <taxon>Viridiplantae</taxon>
        <taxon>Streptophyta</taxon>
        <taxon>Embryophyta</taxon>
        <taxon>Tracheophyta</taxon>
        <taxon>Spermatophyta</taxon>
        <taxon>Magnoliopsida</taxon>
        <taxon>Liliopsida</taxon>
        <taxon>Poales</taxon>
        <taxon>Poaceae</taxon>
        <taxon>BOP clade</taxon>
        <taxon>Oryzoideae</taxon>
        <taxon>Oryzeae</taxon>
        <taxon>Oryzinae</taxon>
        <taxon>Oryza</taxon>
        <taxon>Oryza meyeriana</taxon>
    </lineage>
</organism>
<evidence type="ECO:0000256" key="1">
    <source>
        <dbReference type="SAM" id="MobiDB-lite"/>
    </source>
</evidence>
<feature type="compositionally biased region" description="Polar residues" evidence="1">
    <location>
        <begin position="15"/>
        <end position="24"/>
    </location>
</feature>
<dbReference type="OrthoDB" id="696484at2759"/>
<dbReference type="EMBL" id="SPHZ02000010">
    <property type="protein sequence ID" value="KAF0894836.1"/>
    <property type="molecule type" value="Genomic_DNA"/>
</dbReference>
<feature type="region of interest" description="Disordered" evidence="1">
    <location>
        <begin position="1"/>
        <end position="24"/>
    </location>
</feature>
<protein>
    <submittedName>
        <fullName evidence="2">Uncharacterized protein</fullName>
    </submittedName>
</protein>
<name>A0A6G1C3V7_9ORYZ</name>
<comment type="caution">
    <text evidence="2">The sequence shown here is derived from an EMBL/GenBank/DDBJ whole genome shotgun (WGS) entry which is preliminary data.</text>
</comment>
<accession>A0A6G1C3V7</accession>
<dbReference type="Proteomes" id="UP000479710">
    <property type="component" value="Unassembled WGS sequence"/>
</dbReference>
<evidence type="ECO:0000313" key="2">
    <source>
        <dbReference type="EMBL" id="KAF0894836.1"/>
    </source>
</evidence>
<proteinExistence type="predicted"/>
<evidence type="ECO:0000313" key="3">
    <source>
        <dbReference type="Proteomes" id="UP000479710"/>
    </source>
</evidence>
<dbReference type="AlphaFoldDB" id="A0A6G1C3V7"/>